<reference evidence="4" key="1">
    <citation type="journal article" date="2020" name="mSystems">
        <title>Genome- and Community-Level Interaction Insights into Carbon Utilization and Element Cycling Functions of Hydrothermarchaeota in Hydrothermal Sediment.</title>
        <authorList>
            <person name="Zhou Z."/>
            <person name="Liu Y."/>
            <person name="Xu W."/>
            <person name="Pan J."/>
            <person name="Luo Z.H."/>
            <person name="Li M."/>
        </authorList>
    </citation>
    <scope>NUCLEOTIDE SEQUENCE [LARGE SCALE GENOMIC DNA]</scope>
    <source>
        <strain evidence="4">SpSt-1088</strain>
    </source>
</reference>
<dbReference type="Pfam" id="PF12706">
    <property type="entry name" value="Lactamase_B_2"/>
    <property type="match status" value="1"/>
</dbReference>
<dbReference type="InterPro" id="IPR022877">
    <property type="entry name" value="UPF0173"/>
</dbReference>
<dbReference type="HAMAP" id="MF_00457">
    <property type="entry name" value="UPF0173"/>
    <property type="match status" value="1"/>
</dbReference>
<dbReference type="EMBL" id="DRXW01000066">
    <property type="protein sequence ID" value="HHR33509.1"/>
    <property type="molecule type" value="Genomic_DNA"/>
</dbReference>
<feature type="domain" description="Metallo-beta-lactamase" evidence="3">
    <location>
        <begin position="7"/>
        <end position="189"/>
    </location>
</feature>
<proteinExistence type="inferred from homology"/>
<protein>
    <recommendedName>
        <fullName evidence="2">UPF0173 metal-dependent hydrolase ENM46_01005</fullName>
    </recommendedName>
</protein>
<dbReference type="Gene3D" id="3.60.15.10">
    <property type="entry name" value="Ribonuclease Z/Hydroxyacylglutathione hydrolase-like"/>
    <property type="match status" value="1"/>
</dbReference>
<dbReference type="SMART" id="SM00849">
    <property type="entry name" value="Lactamase_B"/>
    <property type="match status" value="1"/>
</dbReference>
<evidence type="ECO:0000256" key="1">
    <source>
        <dbReference type="ARBA" id="ARBA00022801"/>
    </source>
</evidence>
<comment type="caution">
    <text evidence="4">The sequence shown here is derived from an EMBL/GenBank/DDBJ whole genome shotgun (WGS) entry which is preliminary data.</text>
</comment>
<evidence type="ECO:0000256" key="2">
    <source>
        <dbReference type="HAMAP-Rule" id="MF_00457"/>
    </source>
</evidence>
<dbReference type="GO" id="GO:0016787">
    <property type="term" value="F:hydrolase activity"/>
    <property type="evidence" value="ECO:0007669"/>
    <property type="project" value="UniProtKB-UniRule"/>
</dbReference>
<organism evidence="4">
    <name type="scientific">Fervidobacterium nodosum</name>
    <dbReference type="NCBI Taxonomy" id="2424"/>
    <lineage>
        <taxon>Bacteria</taxon>
        <taxon>Thermotogati</taxon>
        <taxon>Thermotogota</taxon>
        <taxon>Thermotogae</taxon>
        <taxon>Thermotogales</taxon>
        <taxon>Fervidobacteriaceae</taxon>
        <taxon>Fervidobacterium</taxon>
    </lineage>
</organism>
<gene>
    <name evidence="4" type="ORF">ENM46_01005</name>
</gene>
<name>A0A7C5Y6I3_9BACT</name>
<dbReference type="SUPFAM" id="SSF56281">
    <property type="entry name" value="Metallo-hydrolase/oxidoreductase"/>
    <property type="match status" value="1"/>
</dbReference>
<dbReference type="InterPro" id="IPR050114">
    <property type="entry name" value="UPF0173_UPF0282_UlaG_hydrolase"/>
</dbReference>
<dbReference type="PANTHER" id="PTHR43546:SF3">
    <property type="entry name" value="UPF0173 METAL-DEPENDENT HYDROLASE MJ1163"/>
    <property type="match status" value="1"/>
</dbReference>
<evidence type="ECO:0000259" key="3">
    <source>
        <dbReference type="SMART" id="SM00849"/>
    </source>
</evidence>
<accession>A0A7C5Y6I3</accession>
<dbReference type="InterPro" id="IPR036866">
    <property type="entry name" value="RibonucZ/Hydroxyglut_hydro"/>
</dbReference>
<sequence length="225" mass="24826">MKLTFLGHAALLLNIEEKYNVIIDPFISGNPAYPKDFALPKIDYILVTHGHGDHLGDTVDLCKKHGSTVISNYEICNYLQLKGCKVHPMHVGGVFYFEFGKVKLTPAIHGSGIHDGDKTLYGGNPCGILIKAEGKSVYHAGDTGLTKEFELLKDVDVAFLPIGGNFVMDTEDALISIEMIKPKVVVPIHYNTWDIIKADENKFKEDVEKLGVKCVIMKPGDTLEL</sequence>
<dbReference type="AlphaFoldDB" id="A0A7C5Y6I3"/>
<dbReference type="PANTHER" id="PTHR43546">
    <property type="entry name" value="UPF0173 METAL-DEPENDENT HYDROLASE MJ1163-RELATED"/>
    <property type="match status" value="1"/>
</dbReference>
<dbReference type="NCBIfam" id="NF001911">
    <property type="entry name" value="PRK00685.1"/>
    <property type="match status" value="1"/>
</dbReference>
<comment type="similarity">
    <text evidence="2">Belongs to the UPF0173 family.</text>
</comment>
<keyword evidence="1 2" id="KW-0378">Hydrolase</keyword>
<dbReference type="InterPro" id="IPR001279">
    <property type="entry name" value="Metallo-B-lactamas"/>
</dbReference>
<evidence type="ECO:0000313" key="4">
    <source>
        <dbReference type="EMBL" id="HHR33509.1"/>
    </source>
</evidence>